<keyword evidence="2" id="KW-1185">Reference proteome</keyword>
<sequence length="108" mass="12219">MVIKPYGEFHSSGSYRFLSARVLMHLDEQTDRLPVDGFSPKFDRNLQLWRKDNKPNFIVLGVSFLSSRVHSQTGLNPNLLFFGLMGDLNRGDSSNSCFGDCNTSSFHT</sequence>
<evidence type="ECO:0000313" key="2">
    <source>
        <dbReference type="Proteomes" id="UP000499080"/>
    </source>
</evidence>
<evidence type="ECO:0000313" key="1">
    <source>
        <dbReference type="EMBL" id="GBL75058.1"/>
    </source>
</evidence>
<protein>
    <submittedName>
        <fullName evidence="1">Uncharacterized protein</fullName>
    </submittedName>
</protein>
<gene>
    <name evidence="1" type="ORF">AVEN_243841_1</name>
</gene>
<organism evidence="1 2">
    <name type="scientific">Araneus ventricosus</name>
    <name type="common">Orbweaver spider</name>
    <name type="synonym">Epeira ventricosa</name>
    <dbReference type="NCBI Taxonomy" id="182803"/>
    <lineage>
        <taxon>Eukaryota</taxon>
        <taxon>Metazoa</taxon>
        <taxon>Ecdysozoa</taxon>
        <taxon>Arthropoda</taxon>
        <taxon>Chelicerata</taxon>
        <taxon>Arachnida</taxon>
        <taxon>Araneae</taxon>
        <taxon>Araneomorphae</taxon>
        <taxon>Entelegynae</taxon>
        <taxon>Araneoidea</taxon>
        <taxon>Araneidae</taxon>
        <taxon>Araneus</taxon>
    </lineage>
</organism>
<dbReference type="AlphaFoldDB" id="A0A4Y2A5K2"/>
<dbReference type="Proteomes" id="UP000499080">
    <property type="component" value="Unassembled WGS sequence"/>
</dbReference>
<accession>A0A4Y2A5K2</accession>
<name>A0A4Y2A5K2_ARAVE</name>
<proteinExistence type="predicted"/>
<comment type="caution">
    <text evidence="1">The sequence shown here is derived from an EMBL/GenBank/DDBJ whole genome shotgun (WGS) entry which is preliminary data.</text>
</comment>
<dbReference type="EMBL" id="BGPR01000006">
    <property type="protein sequence ID" value="GBL75058.1"/>
    <property type="molecule type" value="Genomic_DNA"/>
</dbReference>
<reference evidence="1 2" key="1">
    <citation type="journal article" date="2019" name="Sci. Rep.">
        <title>Orb-weaving spider Araneus ventricosus genome elucidates the spidroin gene catalogue.</title>
        <authorList>
            <person name="Kono N."/>
            <person name="Nakamura H."/>
            <person name="Ohtoshi R."/>
            <person name="Moran D.A.P."/>
            <person name="Shinohara A."/>
            <person name="Yoshida Y."/>
            <person name="Fujiwara M."/>
            <person name="Mori M."/>
            <person name="Tomita M."/>
            <person name="Arakawa K."/>
        </authorList>
    </citation>
    <scope>NUCLEOTIDE SEQUENCE [LARGE SCALE GENOMIC DNA]</scope>
</reference>